<evidence type="ECO:0000256" key="8">
    <source>
        <dbReference type="ARBA" id="ARBA00022989"/>
    </source>
</evidence>
<dbReference type="STRING" id="294747.C5M281"/>
<dbReference type="Pfam" id="PF10681">
    <property type="entry name" value="Rot1"/>
    <property type="match status" value="1"/>
</dbReference>
<keyword evidence="6 10" id="KW-0732">Signal</keyword>
<evidence type="ECO:0000256" key="5">
    <source>
        <dbReference type="ARBA" id="ARBA00022692"/>
    </source>
</evidence>
<evidence type="ECO:0000256" key="9">
    <source>
        <dbReference type="ARBA" id="ARBA00023136"/>
    </source>
</evidence>
<reference evidence="11 12" key="1">
    <citation type="journal article" date="2009" name="Nature">
        <title>Evolution of pathogenicity and sexual reproduction in eight Candida genomes.</title>
        <authorList>
            <person name="Butler G."/>
            <person name="Rasmussen M.D."/>
            <person name="Lin M.F."/>
            <person name="Santos M.A."/>
            <person name="Sakthikumar S."/>
            <person name="Munro C.A."/>
            <person name="Rheinbay E."/>
            <person name="Grabherr M."/>
            <person name="Forche A."/>
            <person name="Reedy J.L."/>
            <person name="Agrafioti I."/>
            <person name="Arnaud M.B."/>
            <person name="Bates S."/>
            <person name="Brown A.J."/>
            <person name="Brunke S."/>
            <person name="Costanzo M.C."/>
            <person name="Fitzpatrick D.A."/>
            <person name="de Groot P.W."/>
            <person name="Harris D."/>
            <person name="Hoyer L.L."/>
            <person name="Hube B."/>
            <person name="Klis F.M."/>
            <person name="Kodira C."/>
            <person name="Lennard N."/>
            <person name="Logue M.E."/>
            <person name="Martin R."/>
            <person name="Neiman A.M."/>
            <person name="Nikolaou E."/>
            <person name="Quail M.A."/>
            <person name="Quinn J."/>
            <person name="Santos M.C."/>
            <person name="Schmitzberger F.F."/>
            <person name="Sherlock G."/>
            <person name="Shah P."/>
            <person name="Silverstein K.A."/>
            <person name="Skrzypek M.S."/>
            <person name="Soll D."/>
            <person name="Staggs R."/>
            <person name="Stansfield I."/>
            <person name="Stumpf M.P."/>
            <person name="Sudbery P.E."/>
            <person name="Srikantha T."/>
            <person name="Zeng Q."/>
            <person name="Berman J."/>
            <person name="Berriman M."/>
            <person name="Heitman J."/>
            <person name="Gow N.A."/>
            <person name="Lorenz M.C."/>
            <person name="Birren B.W."/>
            <person name="Kellis M."/>
            <person name="Cuomo C.A."/>
        </authorList>
    </citation>
    <scope>NUCLEOTIDE SEQUENCE [LARGE SCALE GENOMIC DNA]</scope>
    <source>
        <strain evidence="12">ATCC MYA-3404 / T1</strain>
    </source>
</reference>
<feature type="chain" id="PRO_5002955195" description="Protein ROT1" evidence="10">
    <location>
        <begin position="20"/>
        <end position="187"/>
    </location>
</feature>
<dbReference type="HOGENOM" id="CLU_071622_0_1_1"/>
<evidence type="ECO:0000256" key="6">
    <source>
        <dbReference type="ARBA" id="ARBA00022729"/>
    </source>
</evidence>
<dbReference type="PANTHER" id="PTHR28090:SF1">
    <property type="entry name" value="PROTEIN ROT1"/>
    <property type="match status" value="1"/>
</dbReference>
<keyword evidence="12" id="KW-1185">Reference proteome</keyword>
<dbReference type="eggNOG" id="ENOG502QQTG">
    <property type="taxonomic scope" value="Eukaryota"/>
</dbReference>
<proteinExistence type="inferred from homology"/>
<dbReference type="InterPro" id="IPR019623">
    <property type="entry name" value="Rot1"/>
</dbReference>
<evidence type="ECO:0000256" key="10">
    <source>
        <dbReference type="SAM" id="SignalP"/>
    </source>
</evidence>
<dbReference type="GO" id="GO:0009272">
    <property type="term" value="P:fungal-type cell wall biogenesis"/>
    <property type="evidence" value="ECO:0007669"/>
    <property type="project" value="EnsemblFungi"/>
</dbReference>
<gene>
    <name evidence="11" type="ORF">CTRG_00170</name>
</gene>
<dbReference type="GO" id="GO:0030950">
    <property type="term" value="P:establishment or maintenance of actin cytoskeleton polarity"/>
    <property type="evidence" value="ECO:0007669"/>
    <property type="project" value="EnsemblFungi"/>
</dbReference>
<evidence type="ECO:0000313" key="11">
    <source>
        <dbReference type="EMBL" id="EER35431.1"/>
    </source>
</evidence>
<evidence type="ECO:0000256" key="3">
    <source>
        <dbReference type="ARBA" id="ARBA00016195"/>
    </source>
</evidence>
<dbReference type="KEGG" id="ctp:CTRG_00170"/>
<keyword evidence="9" id="KW-0472">Membrane</keyword>
<protein>
    <recommendedName>
        <fullName evidence="4">Protein ROT1</fullName>
    </recommendedName>
    <alternativeName>
        <fullName evidence="3">Protein rot1</fullName>
    </alternativeName>
</protein>
<dbReference type="VEuPathDB" id="FungiDB:CTRG_00170"/>
<comment type="similarity">
    <text evidence="2">Belongs to the ROT1 family.</text>
</comment>
<evidence type="ECO:0000256" key="1">
    <source>
        <dbReference type="ARBA" id="ARBA00004115"/>
    </source>
</evidence>
<dbReference type="RefSeq" id="XP_002545389.1">
    <property type="nucleotide sequence ID" value="XM_002545343.1"/>
</dbReference>
<dbReference type="OrthoDB" id="5327821at2759"/>
<dbReference type="GO" id="GO:0034975">
    <property type="term" value="P:protein folding in endoplasmic reticulum"/>
    <property type="evidence" value="ECO:0007669"/>
    <property type="project" value="EnsemblFungi"/>
</dbReference>
<dbReference type="GO" id="GO:0035269">
    <property type="term" value="P:protein O-linked glycosylation via mannose"/>
    <property type="evidence" value="ECO:0007669"/>
    <property type="project" value="EnsemblFungi"/>
</dbReference>
<dbReference type="GO" id="GO:0007118">
    <property type="term" value="P:budding cell apical bud growth"/>
    <property type="evidence" value="ECO:0007669"/>
    <property type="project" value="EnsemblFungi"/>
</dbReference>
<keyword evidence="8" id="KW-1133">Transmembrane helix</keyword>
<dbReference type="GO" id="GO:0005789">
    <property type="term" value="C:endoplasmic reticulum membrane"/>
    <property type="evidence" value="ECO:0007669"/>
    <property type="project" value="UniProtKB-SubCell"/>
</dbReference>
<evidence type="ECO:0000313" key="12">
    <source>
        <dbReference type="Proteomes" id="UP000002037"/>
    </source>
</evidence>
<dbReference type="PANTHER" id="PTHR28090">
    <property type="entry name" value="PROTEIN ROT1"/>
    <property type="match status" value="1"/>
</dbReference>
<feature type="signal peptide" evidence="10">
    <location>
        <begin position="1"/>
        <end position="19"/>
    </location>
</feature>
<evidence type="ECO:0000256" key="4">
    <source>
        <dbReference type="ARBA" id="ARBA00017291"/>
    </source>
</evidence>
<evidence type="ECO:0000256" key="7">
    <source>
        <dbReference type="ARBA" id="ARBA00022824"/>
    </source>
</evidence>
<dbReference type="AlphaFoldDB" id="C5M281"/>
<name>C5M281_CANTT</name>
<dbReference type="Proteomes" id="UP000002037">
    <property type="component" value="Unassembled WGS sequence"/>
</dbReference>
<dbReference type="GO" id="GO:0006487">
    <property type="term" value="P:protein N-linked glycosylation"/>
    <property type="evidence" value="ECO:0007669"/>
    <property type="project" value="EnsemblFungi"/>
</dbReference>
<organism evidence="11 12">
    <name type="scientific">Candida tropicalis (strain ATCC MYA-3404 / T1)</name>
    <name type="common">Yeast</name>
    <dbReference type="NCBI Taxonomy" id="294747"/>
    <lineage>
        <taxon>Eukaryota</taxon>
        <taxon>Fungi</taxon>
        <taxon>Dikarya</taxon>
        <taxon>Ascomycota</taxon>
        <taxon>Saccharomycotina</taxon>
        <taxon>Pichiomycetes</taxon>
        <taxon>Debaryomycetaceae</taxon>
        <taxon>Candida/Lodderomyces clade</taxon>
        <taxon>Candida</taxon>
    </lineage>
</organism>
<dbReference type="EMBL" id="GG692395">
    <property type="protein sequence ID" value="EER35431.1"/>
    <property type="molecule type" value="Genomic_DNA"/>
</dbReference>
<evidence type="ECO:0000256" key="2">
    <source>
        <dbReference type="ARBA" id="ARBA00007149"/>
    </source>
</evidence>
<sequence>MLVFVLLFSVLLYSRCISAIQGTWQSQSGKVITGETFFDPKRELLFEPKLPGISYSFDNKGHFESAQYIILPNNKDHNCPQAILRWQHGKYHFHKGKLILKPIENDGRQLISDPCSDNGKSEYKRYFEGETLEVDISYDEIFQNYKLILVDYLTGKKKQPMWLTSNNATMLPTGTITSKKKKYIKKE</sequence>
<dbReference type="GeneID" id="8296193"/>
<keyword evidence="7" id="KW-0256">Endoplasmic reticulum</keyword>
<keyword evidence="5" id="KW-0812">Transmembrane</keyword>
<dbReference type="GO" id="GO:0006458">
    <property type="term" value="P:'de novo' protein folding"/>
    <property type="evidence" value="ECO:0007669"/>
    <property type="project" value="EnsemblFungi"/>
</dbReference>
<accession>C5M281</accession>
<dbReference type="GO" id="GO:0051082">
    <property type="term" value="F:unfolded protein binding"/>
    <property type="evidence" value="ECO:0007669"/>
    <property type="project" value="EnsemblFungi"/>
</dbReference>
<comment type="subcellular location">
    <subcellularLocation>
        <location evidence="1">Endoplasmic reticulum membrane</location>
        <topology evidence="1">Single-pass type I membrane protein</topology>
    </subcellularLocation>
</comment>